<keyword evidence="3" id="KW-1133">Transmembrane helix</keyword>
<evidence type="ECO:0000256" key="3">
    <source>
        <dbReference type="SAM" id="Phobius"/>
    </source>
</evidence>
<dbReference type="InterPro" id="IPR011701">
    <property type="entry name" value="MFS"/>
</dbReference>
<keyword evidence="2" id="KW-1003">Cell membrane</keyword>
<accession>A0A816BFG9</accession>
<dbReference type="PROSITE" id="PS50850">
    <property type="entry name" value="MFS"/>
    <property type="match status" value="1"/>
</dbReference>
<dbReference type="EMBL" id="CAJNOQ010037768">
    <property type="protein sequence ID" value="CAF1609578.1"/>
    <property type="molecule type" value="Genomic_DNA"/>
</dbReference>
<dbReference type="GO" id="GO:0005886">
    <property type="term" value="C:plasma membrane"/>
    <property type="evidence" value="ECO:0007669"/>
    <property type="project" value="UniProtKB-SubCell"/>
</dbReference>
<evidence type="ECO:0000259" key="4">
    <source>
        <dbReference type="PROSITE" id="PS50850"/>
    </source>
</evidence>
<dbReference type="AlphaFoldDB" id="A0A816BFG9"/>
<comment type="caution">
    <text evidence="5">The sequence shown here is derived from an EMBL/GenBank/DDBJ whole genome shotgun (WGS) entry which is preliminary data.</text>
</comment>
<organism evidence="5 7">
    <name type="scientific">Didymodactylos carnosus</name>
    <dbReference type="NCBI Taxonomy" id="1234261"/>
    <lineage>
        <taxon>Eukaryota</taxon>
        <taxon>Metazoa</taxon>
        <taxon>Spiralia</taxon>
        <taxon>Gnathifera</taxon>
        <taxon>Rotifera</taxon>
        <taxon>Eurotatoria</taxon>
        <taxon>Bdelloidea</taxon>
        <taxon>Philodinida</taxon>
        <taxon>Philodinidae</taxon>
        <taxon>Didymodactylos</taxon>
    </lineage>
</organism>
<dbReference type="InterPro" id="IPR036259">
    <property type="entry name" value="MFS_trans_sf"/>
</dbReference>
<evidence type="ECO:0000256" key="1">
    <source>
        <dbReference type="ARBA" id="ARBA00004429"/>
    </source>
</evidence>
<dbReference type="SUPFAM" id="SSF103473">
    <property type="entry name" value="MFS general substrate transporter"/>
    <property type="match status" value="1"/>
</dbReference>
<name>A0A816BFG9_9BILA</name>
<dbReference type="OrthoDB" id="10009229at2759"/>
<feature type="transmembrane region" description="Helical" evidence="3">
    <location>
        <begin position="123"/>
        <end position="140"/>
    </location>
</feature>
<sequence length="187" mass="20745">MEPTLASPSPLVIEEPTINKKNSTLFPYGHLIPFFLITFLFFLWGIPNQLNDVLIRQFSKSFVLSRFQAGLVQSAFYMGYFLLAMPAGLLMQKFGYKVGFLVGLSLFSLGCFLFWPAALIHRYSVFLLSLFIIASGLSFLETASNPFIAELGDNDTSEQRLNFAQAFNPLGAITGVLAGTLFIFSGE</sequence>
<reference evidence="5" key="1">
    <citation type="submission" date="2021-02" db="EMBL/GenBank/DDBJ databases">
        <authorList>
            <person name="Nowell W R."/>
        </authorList>
    </citation>
    <scope>NUCLEOTIDE SEQUENCE</scope>
</reference>
<feature type="transmembrane region" description="Helical" evidence="3">
    <location>
        <begin position="98"/>
        <end position="117"/>
    </location>
</feature>
<dbReference type="Proteomes" id="UP000681722">
    <property type="component" value="Unassembled WGS sequence"/>
</dbReference>
<evidence type="ECO:0000313" key="5">
    <source>
        <dbReference type="EMBL" id="CAF1609578.1"/>
    </source>
</evidence>
<feature type="transmembrane region" description="Helical" evidence="3">
    <location>
        <begin position="25"/>
        <end position="47"/>
    </location>
</feature>
<dbReference type="Proteomes" id="UP000663829">
    <property type="component" value="Unassembled WGS sequence"/>
</dbReference>
<dbReference type="Pfam" id="PF07690">
    <property type="entry name" value="MFS_1"/>
    <property type="match status" value="1"/>
</dbReference>
<dbReference type="InterPro" id="IPR020846">
    <property type="entry name" value="MFS_dom"/>
</dbReference>
<evidence type="ECO:0000313" key="7">
    <source>
        <dbReference type="Proteomes" id="UP000663829"/>
    </source>
</evidence>
<proteinExistence type="predicted"/>
<dbReference type="EMBL" id="CAJOBC010104485">
    <property type="protein sequence ID" value="CAF4492034.1"/>
    <property type="molecule type" value="Genomic_DNA"/>
</dbReference>
<feature type="domain" description="Major facilitator superfamily (MFS) profile" evidence="4">
    <location>
        <begin position="33"/>
        <end position="187"/>
    </location>
</feature>
<evidence type="ECO:0000313" key="6">
    <source>
        <dbReference type="EMBL" id="CAF4492034.1"/>
    </source>
</evidence>
<feature type="transmembrane region" description="Helical" evidence="3">
    <location>
        <begin position="161"/>
        <end position="184"/>
    </location>
</feature>
<keyword evidence="7" id="KW-1185">Reference proteome</keyword>
<gene>
    <name evidence="5" type="ORF">GPM918_LOCUS43000</name>
    <name evidence="6" type="ORF">SRO942_LOCUS44380</name>
</gene>
<dbReference type="Gene3D" id="1.20.1250.20">
    <property type="entry name" value="MFS general substrate transporter like domains"/>
    <property type="match status" value="1"/>
</dbReference>
<dbReference type="GO" id="GO:0022857">
    <property type="term" value="F:transmembrane transporter activity"/>
    <property type="evidence" value="ECO:0007669"/>
    <property type="project" value="InterPro"/>
</dbReference>
<dbReference type="PANTHER" id="PTHR43702:SF11">
    <property type="entry name" value="L-FUCOSE-PROTON SYMPORTER"/>
    <property type="match status" value="1"/>
</dbReference>
<keyword evidence="3" id="KW-0812">Transmembrane</keyword>
<protein>
    <recommendedName>
        <fullName evidence="4">Major facilitator superfamily (MFS) profile domain-containing protein</fullName>
    </recommendedName>
</protein>
<dbReference type="InterPro" id="IPR050375">
    <property type="entry name" value="MFS_TsgA-like"/>
</dbReference>
<dbReference type="PANTHER" id="PTHR43702">
    <property type="entry name" value="L-FUCOSE-PROTON SYMPORTER"/>
    <property type="match status" value="1"/>
</dbReference>
<feature type="transmembrane region" description="Helical" evidence="3">
    <location>
        <begin position="67"/>
        <end position="91"/>
    </location>
</feature>
<keyword evidence="3" id="KW-0472">Membrane</keyword>
<comment type="subcellular location">
    <subcellularLocation>
        <location evidence="1">Cell inner membrane</location>
        <topology evidence="1">Multi-pass membrane protein</topology>
    </subcellularLocation>
</comment>
<evidence type="ECO:0000256" key="2">
    <source>
        <dbReference type="ARBA" id="ARBA00022475"/>
    </source>
</evidence>